<reference evidence="1 2" key="1">
    <citation type="submission" date="2016-10" db="EMBL/GenBank/DDBJ databases">
        <authorList>
            <person name="Varghese N."/>
            <person name="Submissions S."/>
        </authorList>
    </citation>
    <scope>NUCLEOTIDE SEQUENCE [LARGE SCALE GENOMIC DNA]</scope>
    <source>
        <strain evidence="1 2">CDM_1</strain>
    </source>
</reference>
<evidence type="ECO:0000313" key="1">
    <source>
        <dbReference type="EMBL" id="SDD90380.1"/>
    </source>
</evidence>
<accession>A0A1G6YJ59</accession>
<gene>
    <name evidence="1" type="ORF">SAMN05192552_10682</name>
</gene>
<dbReference type="AlphaFoldDB" id="A0A1G6YJ59"/>
<evidence type="ECO:0000313" key="2">
    <source>
        <dbReference type="Proteomes" id="UP000324021"/>
    </source>
</evidence>
<dbReference type="Proteomes" id="UP000324021">
    <property type="component" value="Unassembled WGS sequence"/>
</dbReference>
<name>A0A1G6YJ59_9EURY</name>
<organism evidence="1 2">
    <name type="scientific">Natrinema hispanicum</name>
    <dbReference type="NCBI Taxonomy" id="392421"/>
    <lineage>
        <taxon>Archaea</taxon>
        <taxon>Methanobacteriati</taxon>
        <taxon>Methanobacteriota</taxon>
        <taxon>Stenosarchaea group</taxon>
        <taxon>Halobacteria</taxon>
        <taxon>Halobacteriales</taxon>
        <taxon>Natrialbaceae</taxon>
        <taxon>Natrinema</taxon>
    </lineage>
</organism>
<sequence>MKLLYHPDTVLTAADLEKLALDLLSEIPIPGVEG</sequence>
<protein>
    <submittedName>
        <fullName evidence="1">Uncharacterized protein</fullName>
    </submittedName>
</protein>
<proteinExistence type="predicted"/>
<dbReference type="EMBL" id="FMZP01000068">
    <property type="protein sequence ID" value="SDD90380.1"/>
    <property type="molecule type" value="Genomic_DNA"/>
</dbReference>